<reference evidence="2 3" key="1">
    <citation type="submission" date="2016-03" db="EMBL/GenBank/DDBJ databases">
        <title>Whole genome sequencing of Grifola frondosa 9006-11.</title>
        <authorList>
            <person name="Min B."/>
            <person name="Park H."/>
            <person name="Kim J.-G."/>
            <person name="Cho H."/>
            <person name="Oh Y.-L."/>
            <person name="Kong W.-S."/>
            <person name="Choi I.-G."/>
        </authorList>
    </citation>
    <scope>NUCLEOTIDE SEQUENCE [LARGE SCALE GENOMIC DNA]</scope>
    <source>
        <strain evidence="2 3">9006-11</strain>
    </source>
</reference>
<keyword evidence="3" id="KW-1185">Reference proteome</keyword>
<organism evidence="2 3">
    <name type="scientific">Grifola frondosa</name>
    <name type="common">Maitake</name>
    <name type="synonym">Polyporus frondosus</name>
    <dbReference type="NCBI Taxonomy" id="5627"/>
    <lineage>
        <taxon>Eukaryota</taxon>
        <taxon>Fungi</taxon>
        <taxon>Dikarya</taxon>
        <taxon>Basidiomycota</taxon>
        <taxon>Agaricomycotina</taxon>
        <taxon>Agaricomycetes</taxon>
        <taxon>Polyporales</taxon>
        <taxon>Grifolaceae</taxon>
        <taxon>Grifola</taxon>
    </lineage>
</organism>
<gene>
    <name evidence="2" type="ORF">A0H81_12665</name>
</gene>
<dbReference type="Proteomes" id="UP000092993">
    <property type="component" value="Unassembled WGS sequence"/>
</dbReference>
<keyword evidence="1" id="KW-0812">Transmembrane</keyword>
<evidence type="ECO:0000313" key="2">
    <source>
        <dbReference type="EMBL" id="OBZ67475.1"/>
    </source>
</evidence>
<accession>A0A1C7LRL7</accession>
<feature type="transmembrane region" description="Helical" evidence="1">
    <location>
        <begin position="187"/>
        <end position="214"/>
    </location>
</feature>
<keyword evidence="1" id="KW-1133">Transmembrane helix</keyword>
<name>A0A1C7LRL7_GRIFR</name>
<evidence type="ECO:0000313" key="3">
    <source>
        <dbReference type="Proteomes" id="UP000092993"/>
    </source>
</evidence>
<dbReference type="OrthoDB" id="2757214at2759"/>
<sequence length="231" mass="25345">MRTNTPGDNCDDQQMDCCCNSVSWALSMLCMNCQLDTQSGDSIGIDAGVGAYQMYLTRSDGTMCSPNTNQSLPTNVQSAVCNENIHLANFLYNLFWSDGPWWVCLFQGKRGDRPGGQQQPHICTLPEPKFDHHIFLFNNFVVCVNIVTVIFIFVVIVIIFIFIAHPIRCDTSTSLTSSTTPPQKSTSNLGAIVGGAVGGGLGLLILVLIVILLLRRKSKRRSFESTDFPTG</sequence>
<comment type="caution">
    <text evidence="2">The sequence shown here is derived from an EMBL/GenBank/DDBJ whole genome shotgun (WGS) entry which is preliminary data.</text>
</comment>
<dbReference type="AlphaFoldDB" id="A0A1C7LRL7"/>
<dbReference type="STRING" id="5627.A0A1C7LRL7"/>
<dbReference type="EMBL" id="LUGG01000024">
    <property type="protein sequence ID" value="OBZ67475.1"/>
    <property type="molecule type" value="Genomic_DNA"/>
</dbReference>
<keyword evidence="1" id="KW-0472">Membrane</keyword>
<proteinExistence type="predicted"/>
<evidence type="ECO:0000256" key="1">
    <source>
        <dbReference type="SAM" id="Phobius"/>
    </source>
</evidence>
<feature type="transmembrane region" description="Helical" evidence="1">
    <location>
        <begin position="140"/>
        <end position="167"/>
    </location>
</feature>
<protein>
    <submittedName>
        <fullName evidence="2">Uncharacterized protein</fullName>
    </submittedName>
</protein>